<name>A0A1M7YD85_9BACT</name>
<reference evidence="2 3" key="1">
    <citation type="submission" date="2016-12" db="EMBL/GenBank/DDBJ databases">
        <authorList>
            <person name="Song W.-J."/>
            <person name="Kurnit D.M."/>
        </authorList>
    </citation>
    <scope>NUCLEOTIDE SEQUENCE [LARGE SCALE GENOMIC DNA]</scope>
    <source>
        <strain evidence="2 3">DSM 18488</strain>
    </source>
</reference>
<evidence type="ECO:0000313" key="2">
    <source>
        <dbReference type="EMBL" id="SHO50468.1"/>
    </source>
</evidence>
<dbReference type="EMBL" id="FRFE01000019">
    <property type="protein sequence ID" value="SHO50468.1"/>
    <property type="molecule type" value="Genomic_DNA"/>
</dbReference>
<organism evidence="2 3">
    <name type="scientific">Desulfopila aestuarii DSM 18488</name>
    <dbReference type="NCBI Taxonomy" id="1121416"/>
    <lineage>
        <taxon>Bacteria</taxon>
        <taxon>Pseudomonadati</taxon>
        <taxon>Thermodesulfobacteriota</taxon>
        <taxon>Desulfobulbia</taxon>
        <taxon>Desulfobulbales</taxon>
        <taxon>Desulfocapsaceae</taxon>
        <taxon>Desulfopila</taxon>
    </lineage>
</organism>
<dbReference type="RefSeq" id="WP_073614938.1">
    <property type="nucleotide sequence ID" value="NZ_FRFE01000019.1"/>
</dbReference>
<dbReference type="OrthoDB" id="332939at2"/>
<dbReference type="InterPro" id="IPR004843">
    <property type="entry name" value="Calcineurin-like_PHP"/>
</dbReference>
<sequence>MKILTVADTVTEKLLDRDNPPPELAGIEFIIGCGDLPPEYLTALRSIYNVPLYYVLGNHDIRYDAAPPVGCHAIHRRLVVHHGIRIAGFSGSRWYNGNVNQYTEKEMTRYIRRMWFKFWRTGVDLIVTHAPPRYIGDAEDPCHRGFHAYHKLLAKNKPRYMVHGHIHRIFQDDAERTSMFGTTQVINSYGYYTFEIEPV</sequence>
<accession>A0A1M7YD85</accession>
<dbReference type="InterPro" id="IPR029052">
    <property type="entry name" value="Metallo-depent_PP-like"/>
</dbReference>
<gene>
    <name evidence="2" type="ORF">SAMN02745220_03474</name>
</gene>
<dbReference type="Proteomes" id="UP000184603">
    <property type="component" value="Unassembled WGS sequence"/>
</dbReference>
<evidence type="ECO:0000259" key="1">
    <source>
        <dbReference type="Pfam" id="PF00149"/>
    </source>
</evidence>
<dbReference type="GO" id="GO:0016787">
    <property type="term" value="F:hydrolase activity"/>
    <property type="evidence" value="ECO:0007669"/>
    <property type="project" value="InterPro"/>
</dbReference>
<keyword evidence="3" id="KW-1185">Reference proteome</keyword>
<dbReference type="SUPFAM" id="SSF56300">
    <property type="entry name" value="Metallo-dependent phosphatases"/>
    <property type="match status" value="1"/>
</dbReference>
<evidence type="ECO:0000313" key="3">
    <source>
        <dbReference type="Proteomes" id="UP000184603"/>
    </source>
</evidence>
<dbReference type="STRING" id="1121416.SAMN02745220_03474"/>
<dbReference type="AlphaFoldDB" id="A0A1M7YD85"/>
<protein>
    <submittedName>
        <fullName evidence="2">Predicted phosphoesterase</fullName>
    </submittedName>
</protein>
<dbReference type="Gene3D" id="3.60.21.10">
    <property type="match status" value="1"/>
</dbReference>
<proteinExistence type="predicted"/>
<dbReference type="Pfam" id="PF00149">
    <property type="entry name" value="Metallophos"/>
    <property type="match status" value="1"/>
</dbReference>
<feature type="domain" description="Calcineurin-like phosphoesterase" evidence="1">
    <location>
        <begin position="32"/>
        <end position="168"/>
    </location>
</feature>